<dbReference type="Pfam" id="PF05698">
    <property type="entry name" value="Trigger_C"/>
    <property type="match status" value="1"/>
</dbReference>
<comment type="function">
    <text evidence="10 12">Involved in protein export. Acts as a chaperone by maintaining the newly synthesized protein in an open conformation. Functions as a peptidyl-prolyl cis-trans isomerase.</text>
</comment>
<comment type="catalytic activity">
    <reaction evidence="1 12 13">
        <text>[protein]-peptidylproline (omega=180) = [protein]-peptidylproline (omega=0)</text>
        <dbReference type="Rhea" id="RHEA:16237"/>
        <dbReference type="Rhea" id="RHEA-COMP:10747"/>
        <dbReference type="Rhea" id="RHEA-COMP:10748"/>
        <dbReference type="ChEBI" id="CHEBI:83833"/>
        <dbReference type="ChEBI" id="CHEBI:83834"/>
        <dbReference type="EC" id="5.2.1.8"/>
    </reaction>
</comment>
<comment type="domain">
    <text evidence="12">Consists of 3 domains; the N-terminus binds the ribosome, the middle domain has PPIase activity, while the C-terminus has intrinsic chaperone activity on its own.</text>
</comment>
<keyword evidence="8 12" id="KW-0413">Isomerase</keyword>
<dbReference type="Pfam" id="PF00254">
    <property type="entry name" value="FKBP_C"/>
    <property type="match status" value="1"/>
</dbReference>
<evidence type="ECO:0000256" key="6">
    <source>
        <dbReference type="ARBA" id="ARBA00023110"/>
    </source>
</evidence>
<dbReference type="SUPFAM" id="SSF109998">
    <property type="entry name" value="Triger factor/SurA peptide-binding domain-like"/>
    <property type="match status" value="1"/>
</dbReference>
<evidence type="ECO:0000256" key="9">
    <source>
        <dbReference type="ARBA" id="ARBA00023306"/>
    </source>
</evidence>
<evidence type="ECO:0000256" key="12">
    <source>
        <dbReference type="HAMAP-Rule" id="MF_00303"/>
    </source>
</evidence>
<dbReference type="InterPro" id="IPR036611">
    <property type="entry name" value="Trigger_fac_ribosome-bd_sf"/>
</dbReference>
<dbReference type="HAMAP" id="MF_00303">
    <property type="entry name" value="Trigger_factor_Tig"/>
    <property type="match status" value="1"/>
</dbReference>
<dbReference type="Pfam" id="PF05697">
    <property type="entry name" value="Trigger_N"/>
    <property type="match status" value="1"/>
</dbReference>
<evidence type="ECO:0000256" key="2">
    <source>
        <dbReference type="ARBA" id="ARBA00005464"/>
    </source>
</evidence>
<evidence type="ECO:0000259" key="15">
    <source>
        <dbReference type="PROSITE" id="PS50059"/>
    </source>
</evidence>
<dbReference type="Gene3D" id="3.10.50.40">
    <property type="match status" value="1"/>
</dbReference>
<evidence type="ECO:0000256" key="8">
    <source>
        <dbReference type="ARBA" id="ARBA00023235"/>
    </source>
</evidence>
<dbReference type="PANTHER" id="PTHR30560">
    <property type="entry name" value="TRIGGER FACTOR CHAPERONE AND PEPTIDYL-PROLYL CIS/TRANS ISOMERASE"/>
    <property type="match status" value="1"/>
</dbReference>
<evidence type="ECO:0000256" key="14">
    <source>
        <dbReference type="RuleBase" id="RU003914"/>
    </source>
</evidence>
<dbReference type="RefSeq" id="WP_166278140.1">
    <property type="nucleotide sequence ID" value="NZ_JAAFGS010000009.1"/>
</dbReference>
<evidence type="ECO:0000313" key="17">
    <source>
        <dbReference type="Proteomes" id="UP000800303"/>
    </source>
</evidence>
<dbReference type="InterPro" id="IPR008881">
    <property type="entry name" value="Trigger_fac_ribosome-bd_bac"/>
</dbReference>
<feature type="domain" description="PPIase FKBP-type" evidence="15">
    <location>
        <begin position="163"/>
        <end position="243"/>
    </location>
</feature>
<sequence>MKASWEKTEKNLGVLEVEVEAERVASALDKAFQKVVKQASVPGFRKGKVPRSIFEARFGVESLYNDAIDILLPEAYSEAVEEAGIFPVDRPEIDIEQFGKGQALKFKAKVTVKPEVKLGEYKGVEVPVSEVSVTDEEIASELERLQSRHAELIVVDEEAAANGDVVSIDFDGYVGDEAFEGGKAENYSLELGSGSFIPGFEEQVVGMSTGDSKDVNVTFPEAYHAAELAGKEAVFKVKLHEIKRKQLPELDDEFAKDVSEFETLDEYKEDLKKQIADRKQRESDAAREGAVVEAVSANAEVEIPEAMVESEVENMMRDFDNRLRQQGMNLEMYTSFSGQTAEDLRGQMKSDAEKRVRNNLVLEAIAKEESISASEEDVEKELQSMADMYKRSVDEIRSILGANGSLASLNDEITLRKTIEFLLENSKEVAASAE</sequence>
<keyword evidence="7 12" id="KW-0143">Chaperone</keyword>
<evidence type="ECO:0000256" key="13">
    <source>
        <dbReference type="PROSITE-ProRule" id="PRU00277"/>
    </source>
</evidence>
<dbReference type="PIRSF" id="PIRSF003095">
    <property type="entry name" value="Trigger_factor"/>
    <property type="match status" value="1"/>
</dbReference>
<dbReference type="Gene3D" id="1.10.3120.10">
    <property type="entry name" value="Trigger factor, C-terminal domain"/>
    <property type="match status" value="1"/>
</dbReference>
<gene>
    <name evidence="12" type="primary">tig</name>
    <name evidence="16" type="ORF">GYN08_19805</name>
</gene>
<evidence type="ECO:0000256" key="3">
    <source>
        <dbReference type="ARBA" id="ARBA00013194"/>
    </source>
</evidence>
<name>A0ABX0F9A6_9BACL</name>
<comment type="similarity">
    <text evidence="2 12 14">Belongs to the FKBP-type PPIase family. Tig subfamily.</text>
</comment>
<evidence type="ECO:0000313" key="16">
    <source>
        <dbReference type="EMBL" id="NGZ77541.1"/>
    </source>
</evidence>
<dbReference type="SUPFAM" id="SSF54534">
    <property type="entry name" value="FKBP-like"/>
    <property type="match status" value="1"/>
</dbReference>
<dbReference type="InterPro" id="IPR005215">
    <property type="entry name" value="Trig_fac"/>
</dbReference>
<dbReference type="InterPro" id="IPR008880">
    <property type="entry name" value="Trigger_fac_C"/>
</dbReference>
<dbReference type="InterPro" id="IPR037041">
    <property type="entry name" value="Trigger_fac_C_sf"/>
</dbReference>
<dbReference type="InterPro" id="IPR001179">
    <property type="entry name" value="PPIase_FKBP_dom"/>
</dbReference>
<keyword evidence="9 12" id="KW-0131">Cell cycle</keyword>
<dbReference type="PROSITE" id="PS50059">
    <property type="entry name" value="FKBP_PPIASE"/>
    <property type="match status" value="1"/>
</dbReference>
<comment type="subcellular location">
    <subcellularLocation>
        <location evidence="12">Cytoplasm</location>
    </subcellularLocation>
    <text evidence="12">About half TF is bound to the ribosome near the polypeptide exit tunnel while the other half is free in the cytoplasm.</text>
</comment>
<comment type="caution">
    <text evidence="16">The sequence shown here is derived from an EMBL/GenBank/DDBJ whole genome shotgun (WGS) entry which is preliminary data.</text>
</comment>
<dbReference type="InterPro" id="IPR027304">
    <property type="entry name" value="Trigger_fact/SurA_dom_sf"/>
</dbReference>
<evidence type="ECO:0000256" key="1">
    <source>
        <dbReference type="ARBA" id="ARBA00000971"/>
    </source>
</evidence>
<accession>A0ABX0F9A6</accession>
<dbReference type="EMBL" id="JAAFGS010000009">
    <property type="protein sequence ID" value="NGZ77541.1"/>
    <property type="molecule type" value="Genomic_DNA"/>
</dbReference>
<dbReference type="Proteomes" id="UP000800303">
    <property type="component" value="Unassembled WGS sequence"/>
</dbReference>
<evidence type="ECO:0000256" key="4">
    <source>
        <dbReference type="ARBA" id="ARBA00016902"/>
    </source>
</evidence>
<dbReference type="EC" id="5.2.1.8" evidence="3 12"/>
<organism evidence="16 17">
    <name type="scientific">Saccharibacillus alkalitolerans</name>
    <dbReference type="NCBI Taxonomy" id="2705290"/>
    <lineage>
        <taxon>Bacteria</taxon>
        <taxon>Bacillati</taxon>
        <taxon>Bacillota</taxon>
        <taxon>Bacilli</taxon>
        <taxon>Bacillales</taxon>
        <taxon>Paenibacillaceae</taxon>
        <taxon>Saccharibacillus</taxon>
    </lineage>
</organism>
<dbReference type="SUPFAM" id="SSF102735">
    <property type="entry name" value="Trigger factor ribosome-binding domain"/>
    <property type="match status" value="1"/>
</dbReference>
<evidence type="ECO:0000256" key="5">
    <source>
        <dbReference type="ARBA" id="ARBA00022618"/>
    </source>
</evidence>
<keyword evidence="5 12" id="KW-0132">Cell division</keyword>
<proteinExistence type="inferred from homology"/>
<dbReference type="PANTHER" id="PTHR30560:SF3">
    <property type="entry name" value="TRIGGER FACTOR-LIKE PROTEIN TIG, CHLOROPLASTIC"/>
    <property type="match status" value="1"/>
</dbReference>
<keyword evidence="6 12" id="KW-0697">Rotamase</keyword>
<reference evidence="16 17" key="1">
    <citation type="submission" date="2020-01" db="EMBL/GenBank/DDBJ databases">
        <title>Polyphasic characterisation and genomic insights into a novel alkali tolerant bacterium VR-M41.</title>
        <authorList>
            <person name="Vemuluri V.R."/>
        </authorList>
    </citation>
    <scope>NUCLEOTIDE SEQUENCE [LARGE SCALE GENOMIC DNA]</scope>
    <source>
        <strain evidence="16 17">VR-M41</strain>
    </source>
</reference>
<evidence type="ECO:0000256" key="10">
    <source>
        <dbReference type="ARBA" id="ARBA00024849"/>
    </source>
</evidence>
<dbReference type="Gene3D" id="3.30.70.1050">
    <property type="entry name" value="Trigger factor ribosome-binding domain"/>
    <property type="match status" value="1"/>
</dbReference>
<protein>
    <recommendedName>
        <fullName evidence="4 12">Trigger factor</fullName>
        <shortName evidence="12">TF</shortName>
        <ecNumber evidence="3 12">5.2.1.8</ecNumber>
    </recommendedName>
    <alternativeName>
        <fullName evidence="11 12">PPIase</fullName>
    </alternativeName>
</protein>
<keyword evidence="17" id="KW-1185">Reference proteome</keyword>
<evidence type="ECO:0000256" key="11">
    <source>
        <dbReference type="ARBA" id="ARBA00029986"/>
    </source>
</evidence>
<dbReference type="InterPro" id="IPR046357">
    <property type="entry name" value="PPIase_dom_sf"/>
</dbReference>
<dbReference type="NCBIfam" id="TIGR00115">
    <property type="entry name" value="tig"/>
    <property type="match status" value="1"/>
</dbReference>
<dbReference type="GO" id="GO:0003755">
    <property type="term" value="F:peptidyl-prolyl cis-trans isomerase activity"/>
    <property type="evidence" value="ECO:0007669"/>
    <property type="project" value="UniProtKB-EC"/>
</dbReference>
<keyword evidence="12" id="KW-0963">Cytoplasm</keyword>
<evidence type="ECO:0000256" key="7">
    <source>
        <dbReference type="ARBA" id="ARBA00023186"/>
    </source>
</evidence>